<gene>
    <name evidence="5" type="ordered locus">Isop_3017</name>
</gene>
<dbReference type="InterPro" id="IPR058625">
    <property type="entry name" value="MdtA-like_BSH"/>
</dbReference>
<dbReference type="PANTHER" id="PTHR30469">
    <property type="entry name" value="MULTIDRUG RESISTANCE PROTEIN MDTA"/>
    <property type="match status" value="1"/>
</dbReference>
<protein>
    <submittedName>
        <fullName evidence="5">Efflux transporter, RND family, MFP subunit</fullName>
    </submittedName>
</protein>
<dbReference type="HOGENOM" id="CLU_018816_14_1_0"/>
<sequence length="464" mass="50028">MKQGLLAALVMLALSAAAVWLNLKRADSLASLKIDWTLAPRVLPAVQVEPPAIRTLTATISAPGVVEAIEEAQIASQVIGRVVKVAVKEGDRVAQGDLLVKLDPADAQARLDSATARQNALHAAIDQAKADLEKARRDLERLRDLSTRRASSSTEMADALSMQAKMSAALERARHELTESDAAIREAREYLERTEIKAPIPGVVANLDVEVGEVVIAGTTNLPGTVLMSIVDLERMRIRAEVDETDIVRARPGQIARVYLQADPDHPIPGVVDRIAPKGTKTGDVVTFQTLIDLPSPSALARAAMTTTVEIEVETAENVLSVPIQAVVHRRRKDLPDTPEVRAWAARDAARTRSRRSYQPEETRYVKVVFLHDPATGTVHARPVETGVSNERYVQILDGLTAEDRVVVGPFRALDELKDGDAVTLEPYTASPSEESPPPGSDPVPHPNTPTPPPSPPAIASSSK</sequence>
<feature type="region of interest" description="Disordered" evidence="3">
    <location>
        <begin position="419"/>
        <end position="464"/>
    </location>
</feature>
<dbReference type="EMBL" id="CP002353">
    <property type="protein sequence ID" value="ADV63582.1"/>
    <property type="molecule type" value="Genomic_DNA"/>
</dbReference>
<organism evidence="5 6">
    <name type="scientific">Isosphaera pallida (strain ATCC 43644 / DSM 9630 / IS1B)</name>
    <dbReference type="NCBI Taxonomy" id="575540"/>
    <lineage>
        <taxon>Bacteria</taxon>
        <taxon>Pseudomonadati</taxon>
        <taxon>Planctomycetota</taxon>
        <taxon>Planctomycetia</taxon>
        <taxon>Isosphaerales</taxon>
        <taxon>Isosphaeraceae</taxon>
        <taxon>Isosphaera</taxon>
    </lineage>
</organism>
<evidence type="ECO:0000256" key="3">
    <source>
        <dbReference type="SAM" id="MobiDB-lite"/>
    </source>
</evidence>
<dbReference type="AlphaFoldDB" id="E8R2T5"/>
<dbReference type="Pfam" id="PF25917">
    <property type="entry name" value="BSH_RND"/>
    <property type="match status" value="1"/>
</dbReference>
<keyword evidence="6" id="KW-1185">Reference proteome</keyword>
<dbReference type="InParanoid" id="E8R2T5"/>
<proteinExistence type="inferred from homology"/>
<feature type="compositionally biased region" description="Pro residues" evidence="3">
    <location>
        <begin position="435"/>
        <end position="457"/>
    </location>
</feature>
<dbReference type="eggNOG" id="COG0845">
    <property type="taxonomic scope" value="Bacteria"/>
</dbReference>
<dbReference type="FunCoup" id="E8R2T5">
    <property type="interactions" value="191"/>
</dbReference>
<dbReference type="Gene3D" id="2.40.420.20">
    <property type="match status" value="1"/>
</dbReference>
<dbReference type="Proteomes" id="UP000008631">
    <property type="component" value="Chromosome"/>
</dbReference>
<dbReference type="NCBIfam" id="TIGR01730">
    <property type="entry name" value="RND_mfp"/>
    <property type="match status" value="1"/>
</dbReference>
<evidence type="ECO:0000256" key="2">
    <source>
        <dbReference type="SAM" id="Coils"/>
    </source>
</evidence>
<reference evidence="5 6" key="2">
    <citation type="journal article" date="2011" name="Stand. Genomic Sci.">
        <title>Complete genome sequence of Isosphaera pallida type strain (IS1B).</title>
        <authorList>
            <consortium name="US DOE Joint Genome Institute (JGI-PGF)"/>
            <person name="Goker M."/>
            <person name="Cleland D."/>
            <person name="Saunders E."/>
            <person name="Lapidus A."/>
            <person name="Nolan M."/>
            <person name="Lucas S."/>
            <person name="Hammon N."/>
            <person name="Deshpande S."/>
            <person name="Cheng J.F."/>
            <person name="Tapia R."/>
            <person name="Han C."/>
            <person name="Goodwin L."/>
            <person name="Pitluck S."/>
            <person name="Liolios K."/>
            <person name="Pagani I."/>
            <person name="Ivanova N."/>
            <person name="Mavromatis K."/>
            <person name="Pati A."/>
            <person name="Chen A."/>
            <person name="Palaniappan K."/>
            <person name="Land M."/>
            <person name="Hauser L."/>
            <person name="Chang Y.J."/>
            <person name="Jeffries C.D."/>
            <person name="Detter J.C."/>
            <person name="Beck B."/>
            <person name="Woyke T."/>
            <person name="Bristow J."/>
            <person name="Eisen J.A."/>
            <person name="Markowitz V."/>
            <person name="Hugenholtz P."/>
            <person name="Kyrpides N.C."/>
            <person name="Klenk H.P."/>
        </authorList>
    </citation>
    <scope>NUCLEOTIDE SEQUENCE [LARGE SCALE GENOMIC DNA]</scope>
    <source>
        <strain evidence="6">ATCC 43644 / DSM 9630 / IS1B</strain>
    </source>
</reference>
<dbReference type="InterPro" id="IPR006143">
    <property type="entry name" value="RND_pump_MFP"/>
</dbReference>
<dbReference type="KEGG" id="ipa:Isop_3017"/>
<dbReference type="Gene3D" id="2.40.50.100">
    <property type="match status" value="1"/>
</dbReference>
<evidence type="ECO:0000256" key="1">
    <source>
        <dbReference type="ARBA" id="ARBA00009477"/>
    </source>
</evidence>
<dbReference type="RefSeq" id="WP_013565870.1">
    <property type="nucleotide sequence ID" value="NC_014962.1"/>
</dbReference>
<dbReference type="GO" id="GO:0015562">
    <property type="term" value="F:efflux transmembrane transporter activity"/>
    <property type="evidence" value="ECO:0007669"/>
    <property type="project" value="TreeGrafter"/>
</dbReference>
<evidence type="ECO:0000313" key="5">
    <source>
        <dbReference type="EMBL" id="ADV63582.1"/>
    </source>
</evidence>
<accession>E8R2T5</accession>
<dbReference type="STRING" id="575540.Isop_3017"/>
<feature type="coiled-coil region" evidence="2">
    <location>
        <begin position="118"/>
        <end position="149"/>
    </location>
</feature>
<evidence type="ECO:0000259" key="4">
    <source>
        <dbReference type="Pfam" id="PF25917"/>
    </source>
</evidence>
<evidence type="ECO:0000313" key="6">
    <source>
        <dbReference type="Proteomes" id="UP000008631"/>
    </source>
</evidence>
<dbReference type="Gene3D" id="1.10.287.470">
    <property type="entry name" value="Helix hairpin bin"/>
    <property type="match status" value="1"/>
</dbReference>
<comment type="similarity">
    <text evidence="1">Belongs to the membrane fusion protein (MFP) (TC 8.A.1) family.</text>
</comment>
<feature type="domain" description="Multidrug resistance protein MdtA-like barrel-sandwich hybrid" evidence="4">
    <location>
        <begin position="71"/>
        <end position="221"/>
    </location>
</feature>
<dbReference type="Gene3D" id="2.40.30.170">
    <property type="match status" value="1"/>
</dbReference>
<dbReference type="PANTHER" id="PTHR30469:SF33">
    <property type="entry name" value="SLR1207 PROTEIN"/>
    <property type="match status" value="1"/>
</dbReference>
<keyword evidence="2" id="KW-0175">Coiled coil</keyword>
<dbReference type="SUPFAM" id="SSF111369">
    <property type="entry name" value="HlyD-like secretion proteins"/>
    <property type="match status" value="1"/>
</dbReference>
<name>E8R2T5_ISOPI</name>
<reference key="1">
    <citation type="submission" date="2010-11" db="EMBL/GenBank/DDBJ databases">
        <title>The complete sequence of chromosome of Isophaera pallida ATCC 43644.</title>
        <authorList>
            <consortium name="US DOE Joint Genome Institute (JGI-PGF)"/>
            <person name="Lucas S."/>
            <person name="Copeland A."/>
            <person name="Lapidus A."/>
            <person name="Bruce D."/>
            <person name="Goodwin L."/>
            <person name="Pitluck S."/>
            <person name="Kyrpides N."/>
            <person name="Mavromatis K."/>
            <person name="Pagani I."/>
            <person name="Ivanova N."/>
            <person name="Saunders E."/>
            <person name="Brettin T."/>
            <person name="Detter J.C."/>
            <person name="Han C."/>
            <person name="Tapia R."/>
            <person name="Land M."/>
            <person name="Hauser L."/>
            <person name="Markowitz V."/>
            <person name="Cheng J.-F."/>
            <person name="Hugenholtz P."/>
            <person name="Woyke T."/>
            <person name="Wu D."/>
            <person name="Eisen J.A."/>
        </authorList>
    </citation>
    <scope>NUCLEOTIDE SEQUENCE</scope>
    <source>
        <strain>ATCC 43644</strain>
    </source>
</reference>
<dbReference type="GO" id="GO:1990281">
    <property type="term" value="C:efflux pump complex"/>
    <property type="evidence" value="ECO:0007669"/>
    <property type="project" value="TreeGrafter"/>
</dbReference>